<dbReference type="InterPro" id="IPR043136">
    <property type="entry name" value="B30.2/SPRY_sf"/>
</dbReference>
<keyword evidence="3" id="KW-1185">Reference proteome</keyword>
<comment type="caution">
    <text evidence="2">The sequence shown here is derived from an EMBL/GenBank/DDBJ whole genome shotgun (WGS) entry which is preliminary data.</text>
</comment>
<dbReference type="AlphaFoldDB" id="A0A9Q0MBN7"/>
<reference evidence="2" key="1">
    <citation type="submission" date="2022-12" db="EMBL/GenBank/DDBJ databases">
        <title>Genome assemblies of Blomia tropicalis.</title>
        <authorList>
            <person name="Cui Y."/>
        </authorList>
    </citation>
    <scope>NUCLEOTIDE SEQUENCE</scope>
    <source>
        <tissue evidence="2">Adult mites</tissue>
    </source>
</reference>
<feature type="region of interest" description="Disordered" evidence="1">
    <location>
        <begin position="1"/>
        <end position="26"/>
    </location>
</feature>
<evidence type="ECO:0000313" key="3">
    <source>
        <dbReference type="Proteomes" id="UP001142055"/>
    </source>
</evidence>
<feature type="compositionally biased region" description="Basic and acidic residues" evidence="1">
    <location>
        <begin position="16"/>
        <end position="26"/>
    </location>
</feature>
<gene>
    <name evidence="2" type="ORF">RDWZM_001264</name>
</gene>
<accession>A0A9Q0MBN7</accession>
<evidence type="ECO:0000256" key="1">
    <source>
        <dbReference type="SAM" id="MobiDB-lite"/>
    </source>
</evidence>
<dbReference type="Gene3D" id="2.60.120.920">
    <property type="match status" value="1"/>
</dbReference>
<protein>
    <submittedName>
        <fullName evidence="2">Uncharacterized protein</fullName>
    </submittedName>
</protein>
<organism evidence="2 3">
    <name type="scientific">Blomia tropicalis</name>
    <name type="common">Mite</name>
    <dbReference type="NCBI Taxonomy" id="40697"/>
    <lineage>
        <taxon>Eukaryota</taxon>
        <taxon>Metazoa</taxon>
        <taxon>Ecdysozoa</taxon>
        <taxon>Arthropoda</taxon>
        <taxon>Chelicerata</taxon>
        <taxon>Arachnida</taxon>
        <taxon>Acari</taxon>
        <taxon>Acariformes</taxon>
        <taxon>Sarcoptiformes</taxon>
        <taxon>Astigmata</taxon>
        <taxon>Glycyphagoidea</taxon>
        <taxon>Echimyopodidae</taxon>
        <taxon>Blomia</taxon>
    </lineage>
</organism>
<dbReference type="Proteomes" id="UP001142055">
    <property type="component" value="Chromosome 1"/>
</dbReference>
<dbReference type="EMBL" id="JAPWDV010000001">
    <property type="protein sequence ID" value="KAJ6222719.1"/>
    <property type="molecule type" value="Genomic_DNA"/>
</dbReference>
<proteinExistence type="predicted"/>
<name>A0A9Q0MBN7_BLOTA</name>
<sequence>MESKRQLEEENIFQPENKRHSRALDDNESKKLDSLLEQASSETPWKKSNVLLFLSKYLLPVFDDAMSFQVTTPDYFEQFQKTFGDNLSYNPLLLNKNFLMHLFGVFSFLYKAQWLNWELAFRLGIHEPKIPIRLPKQRLMIKIINSVIDEVTQKSIKKAIAVGKCNSNIPLMVALFSSLYAHNYSDPERLKLFIGEPTAINKIYSFMETYVQKYVDSPKDYCSEFCISLYVMYRIVVDGFPCQEKMSQFLVLLDHFITLPIYPSHTKFLVASIFKKLKLIKGENEKCSEEKIWEEKYSKLNSQFEALIFKNFAFGTFSGYTFVQMNSSVHELTRPTDHSGWYYFEVALHTYGTIYVGFLAEKAFIDDTTAKEEYSQNYSDMNNSMNRIMVVPHSFFQPHEKIIRSLPFQGETTRQDFYKCAPTIKQGTRIGVLLNLSDPKSEIWYYVDGCLIRLPKEKRNSKSKSNLFLIDDLHKLRSHVYITLALSAFQQVQVMVTKDQWTNMPTKTPDSDFPLTIDQLNEFYVGPLPQSAMRNRPCMKKILRSRVVKIR</sequence>
<evidence type="ECO:0000313" key="2">
    <source>
        <dbReference type="EMBL" id="KAJ6222719.1"/>
    </source>
</evidence>